<sequence length="440" mass="50138">MLYRLHICRDFSWSPYIQAPYSFQVHILREHPPSIVGTNVVEQKNCTDELDPRNRIGSGLYIPAKFLECPTNSILVNGVFALDEYITVECLRNGLKIKLELNNLQQQIKIYILRNLGNGRKRYCEPMKLVFIGANDTKTCEMKMDSGSQPISMLIPEVCLSNDTIQKVLLATDSKIIHKFEISCDQVLTDIILAADLNDESVEINSSVQIGFDLSLMISSKHIPFRIVDCWTEQNNHRANFLKNGIPERDSRSVPLCQLFDRANNFEGNISPLDKSSNIQQSSINQISKVWQIWLRLGWDIIPDSRQKALQQLLRTRPQLQWKAIPDFLFDTKDFLSPITIYPIMIQCSISPLSFKQTSVIASFGPIGVFIPQFYFLQDFLFSCCPVETTIAYSNLLRRSTQKKFFCSKVSTTTALLVSLASFAIAVCCTAITFSIRYKN</sequence>
<reference evidence="2" key="1">
    <citation type="submission" date="2016-11" db="UniProtKB">
        <authorList>
            <consortium name="WormBaseParasite"/>
        </authorList>
    </citation>
    <scope>IDENTIFICATION</scope>
    <source>
        <strain evidence="2">pt0022</strain>
    </source>
</reference>
<protein>
    <submittedName>
        <fullName evidence="2">Uncharacterized protein</fullName>
    </submittedName>
</protein>
<organism evidence="2">
    <name type="scientific">Wuchereria bancrofti</name>
    <dbReference type="NCBI Taxonomy" id="6293"/>
    <lineage>
        <taxon>Eukaryota</taxon>
        <taxon>Metazoa</taxon>
        <taxon>Ecdysozoa</taxon>
        <taxon>Nematoda</taxon>
        <taxon>Chromadorea</taxon>
        <taxon>Rhabditida</taxon>
        <taxon>Spirurina</taxon>
        <taxon>Spiruromorpha</taxon>
        <taxon>Filarioidea</taxon>
        <taxon>Onchocercidae</taxon>
        <taxon>Wuchereria</taxon>
    </lineage>
</organism>
<keyword evidence="1" id="KW-0812">Transmembrane</keyword>
<proteinExistence type="predicted"/>
<dbReference type="WBParaSite" id="maker-PairedContig_883-snap-gene-0.24-mRNA-1">
    <property type="protein sequence ID" value="maker-PairedContig_883-snap-gene-0.24-mRNA-1"/>
    <property type="gene ID" value="maker-PairedContig_883-snap-gene-0.24"/>
</dbReference>
<keyword evidence="1" id="KW-1133">Transmembrane helix</keyword>
<evidence type="ECO:0000313" key="2">
    <source>
        <dbReference type="WBParaSite" id="maker-PairedContig_883-snap-gene-0.24-mRNA-1"/>
    </source>
</evidence>
<dbReference type="AlphaFoldDB" id="A0A1I8F1D3"/>
<keyword evidence="1" id="KW-0472">Membrane</keyword>
<feature type="transmembrane region" description="Helical" evidence="1">
    <location>
        <begin position="415"/>
        <end position="436"/>
    </location>
</feature>
<evidence type="ECO:0000256" key="1">
    <source>
        <dbReference type="SAM" id="Phobius"/>
    </source>
</evidence>
<accession>A0A1I8F1D3</accession>
<name>A0A1I8F1D3_WUCBA</name>